<dbReference type="AlphaFoldDB" id="A0A177MJ24"/>
<accession>A0A177MJ24</accession>
<comment type="caution">
    <text evidence="2">The sequence shown here is derived from an EMBL/GenBank/DDBJ whole genome shotgun (WGS) entry which is preliminary data.</text>
</comment>
<keyword evidence="1" id="KW-0812">Transmembrane</keyword>
<keyword evidence="1" id="KW-1133">Transmembrane helix</keyword>
<evidence type="ECO:0000313" key="3">
    <source>
        <dbReference type="Proteomes" id="UP000078090"/>
    </source>
</evidence>
<evidence type="ECO:0000313" key="2">
    <source>
        <dbReference type="EMBL" id="OAI05353.1"/>
    </source>
</evidence>
<organism evidence="2 3">
    <name type="scientific">Methylomonas methanica</name>
    <dbReference type="NCBI Taxonomy" id="421"/>
    <lineage>
        <taxon>Bacteria</taxon>
        <taxon>Pseudomonadati</taxon>
        <taxon>Pseudomonadota</taxon>
        <taxon>Gammaproteobacteria</taxon>
        <taxon>Methylococcales</taxon>
        <taxon>Methylococcaceae</taxon>
        <taxon>Methylomonas</taxon>
    </lineage>
</organism>
<proteinExistence type="predicted"/>
<dbReference type="EMBL" id="LUUG01000065">
    <property type="protein sequence ID" value="OAI05353.1"/>
    <property type="molecule type" value="Genomic_DNA"/>
</dbReference>
<name>A0A177MJ24_METMH</name>
<sequence>MILAIIAYFRTNPYDPRTLRYAWLVFIIFIYIIKLERFLLSILFNNFTASSQPEMTLAYRFSVRLIFESLFLNCFQMNAIYRSGLKLTGGIWLLVVI</sequence>
<gene>
    <name evidence="2" type="ORF">A1332_13465</name>
</gene>
<feature type="transmembrane region" description="Helical" evidence="1">
    <location>
        <begin position="21"/>
        <end position="45"/>
    </location>
</feature>
<keyword evidence="1" id="KW-0472">Membrane</keyword>
<reference evidence="2 3" key="1">
    <citation type="submission" date="2016-03" db="EMBL/GenBank/DDBJ databases">
        <authorList>
            <person name="Ploux O."/>
        </authorList>
    </citation>
    <scope>NUCLEOTIDE SEQUENCE [LARGE SCALE GENOMIC DNA]</scope>
    <source>
        <strain evidence="2 3">R-45363</strain>
    </source>
</reference>
<evidence type="ECO:0000256" key="1">
    <source>
        <dbReference type="SAM" id="Phobius"/>
    </source>
</evidence>
<dbReference type="Proteomes" id="UP000078090">
    <property type="component" value="Unassembled WGS sequence"/>
</dbReference>
<protein>
    <submittedName>
        <fullName evidence="2">Uncharacterized protein</fullName>
    </submittedName>
</protein>